<proteinExistence type="predicted"/>
<protein>
    <submittedName>
        <fullName evidence="2">Uncharacterized protein</fullName>
    </submittedName>
</protein>
<feature type="region of interest" description="Disordered" evidence="1">
    <location>
        <begin position="1"/>
        <end position="26"/>
    </location>
</feature>
<dbReference type="InParanoid" id="A0A2T2ZVC9"/>
<reference evidence="2 3" key="1">
    <citation type="journal article" date="2018" name="Mycol. Prog.">
        <title>Coniella lustricola, a new species from submerged detritus.</title>
        <authorList>
            <person name="Raudabaugh D.B."/>
            <person name="Iturriaga T."/>
            <person name="Carver A."/>
            <person name="Mondo S."/>
            <person name="Pangilinan J."/>
            <person name="Lipzen A."/>
            <person name="He G."/>
            <person name="Amirebrahimi M."/>
            <person name="Grigoriev I.V."/>
            <person name="Miller A.N."/>
        </authorList>
    </citation>
    <scope>NUCLEOTIDE SEQUENCE [LARGE SCALE GENOMIC DNA]</scope>
    <source>
        <strain evidence="2 3">B22-T-1</strain>
    </source>
</reference>
<evidence type="ECO:0000256" key="1">
    <source>
        <dbReference type="SAM" id="MobiDB-lite"/>
    </source>
</evidence>
<dbReference type="Proteomes" id="UP000241462">
    <property type="component" value="Unassembled WGS sequence"/>
</dbReference>
<keyword evidence="3" id="KW-1185">Reference proteome</keyword>
<accession>A0A2T2ZVC9</accession>
<dbReference type="EMBL" id="KZ678641">
    <property type="protein sequence ID" value="PSR77720.1"/>
    <property type="molecule type" value="Genomic_DNA"/>
</dbReference>
<organism evidence="2 3">
    <name type="scientific">Coniella lustricola</name>
    <dbReference type="NCBI Taxonomy" id="2025994"/>
    <lineage>
        <taxon>Eukaryota</taxon>
        <taxon>Fungi</taxon>
        <taxon>Dikarya</taxon>
        <taxon>Ascomycota</taxon>
        <taxon>Pezizomycotina</taxon>
        <taxon>Sordariomycetes</taxon>
        <taxon>Sordariomycetidae</taxon>
        <taxon>Diaporthales</taxon>
        <taxon>Schizoparmaceae</taxon>
        <taxon>Coniella</taxon>
    </lineage>
</organism>
<feature type="non-terminal residue" evidence="2">
    <location>
        <position position="1"/>
    </location>
</feature>
<evidence type="ECO:0000313" key="2">
    <source>
        <dbReference type="EMBL" id="PSR77720.1"/>
    </source>
</evidence>
<gene>
    <name evidence="2" type="ORF">BD289DRAFT_444969</name>
</gene>
<evidence type="ECO:0000313" key="3">
    <source>
        <dbReference type="Proteomes" id="UP000241462"/>
    </source>
</evidence>
<sequence>NNFGMHRQPRRTRPSLGRLARKHIDSRARNPALVQCPDKRVLIIHAAPRNIQHPRRPLHGPQLPVPEQIQRTGQQRRMDRQEIQPRQHLAQTLHHPHAILTRHINTHVRIHTHNLHPQPLARHPRNFHPDFAQADYAKRLAADFHTDQLAPLPLARLDTRVATAYIPRRGEQQRNRVLSSSSNVARGGIDDNDPLRRGSVNVDIVHAHARARHDTQLVRCLEDLRRDFGLRPDDERVVGWDEAEEVVGAGGPGRVVDLEAG</sequence>
<dbReference type="AlphaFoldDB" id="A0A2T2ZVC9"/>
<name>A0A2T2ZVC9_9PEZI</name>